<organism evidence="1 2">
    <name type="scientific">Vibrio genomosp. F6 str. FF-238</name>
    <dbReference type="NCBI Taxonomy" id="1191298"/>
    <lineage>
        <taxon>Bacteria</taxon>
        <taxon>Pseudomonadati</taxon>
        <taxon>Pseudomonadota</taxon>
        <taxon>Gammaproteobacteria</taxon>
        <taxon>Vibrionales</taxon>
        <taxon>Vibrionaceae</taxon>
        <taxon>Vibrio</taxon>
    </lineage>
</organism>
<evidence type="ECO:0000313" key="2">
    <source>
        <dbReference type="Proteomes" id="UP000094165"/>
    </source>
</evidence>
<reference evidence="1 2" key="1">
    <citation type="journal article" date="2012" name="Science">
        <title>Ecological populations of bacteria act as socially cohesive units of antibiotic production and resistance.</title>
        <authorList>
            <person name="Cordero O.X."/>
            <person name="Wildschutte H."/>
            <person name="Kirkup B."/>
            <person name="Proehl S."/>
            <person name="Ngo L."/>
            <person name="Hussain F."/>
            <person name="Le Roux F."/>
            <person name="Mincer T."/>
            <person name="Polz M.F."/>
        </authorList>
    </citation>
    <scope>NUCLEOTIDE SEQUENCE [LARGE SCALE GENOMIC DNA]</scope>
    <source>
        <strain evidence="1 2">FF-238</strain>
    </source>
</reference>
<comment type="caution">
    <text evidence="1">The sequence shown here is derived from an EMBL/GenBank/DDBJ whole genome shotgun (WGS) entry which is preliminary data.</text>
</comment>
<name>A0A1E5D4P4_9VIBR</name>
<dbReference type="Proteomes" id="UP000094165">
    <property type="component" value="Unassembled WGS sequence"/>
</dbReference>
<dbReference type="EMBL" id="AJYW02000045">
    <property type="protein sequence ID" value="OEE78528.1"/>
    <property type="molecule type" value="Genomic_DNA"/>
</dbReference>
<gene>
    <name evidence="1" type="ORF">A130_03090</name>
</gene>
<evidence type="ECO:0000313" key="1">
    <source>
        <dbReference type="EMBL" id="OEE78528.1"/>
    </source>
</evidence>
<dbReference type="AlphaFoldDB" id="A0A1E5D4P4"/>
<sequence>MKTREQIIWEILDIYPKLREAKGYIFFGTLQEKPPYETASYHSWRLNLSECDECSEAMAAVVHLLDSLLESIHVPSPRPHGYIKIENSRVTLHWTTRDVVDTMLDNIEKISKLDHYRIVLRQ</sequence>
<dbReference type="RefSeq" id="WP_017053432.1">
    <property type="nucleotide sequence ID" value="NZ_AJYW02000045.1"/>
</dbReference>
<keyword evidence="2" id="KW-1185">Reference proteome</keyword>
<proteinExistence type="predicted"/>
<protein>
    <submittedName>
        <fullName evidence="1">Uncharacterized protein</fullName>
    </submittedName>
</protein>
<accession>A0A1E5D4P4</accession>